<protein>
    <submittedName>
        <fullName evidence="3">DUF418 domain-containing protein</fullName>
    </submittedName>
</protein>
<name>A0A975L7W6_9ACTN</name>
<keyword evidence="1" id="KW-0472">Membrane</keyword>
<feature type="domain" description="DUF418" evidence="2">
    <location>
        <begin position="219"/>
        <end position="366"/>
    </location>
</feature>
<dbReference type="Proteomes" id="UP000682416">
    <property type="component" value="Chromosome"/>
</dbReference>
<feature type="transmembrane region" description="Helical" evidence="1">
    <location>
        <begin position="113"/>
        <end position="129"/>
    </location>
</feature>
<evidence type="ECO:0000313" key="3">
    <source>
        <dbReference type="EMBL" id="QVJ01149.1"/>
    </source>
</evidence>
<feature type="transmembrane region" description="Helical" evidence="1">
    <location>
        <begin position="262"/>
        <end position="284"/>
    </location>
</feature>
<feature type="transmembrane region" description="Helical" evidence="1">
    <location>
        <begin position="196"/>
        <end position="217"/>
    </location>
</feature>
<keyword evidence="1" id="KW-1133">Transmembrane helix</keyword>
<keyword evidence="1" id="KW-0812">Transmembrane</keyword>
<gene>
    <name evidence="3" type="ORF">KGD82_23595</name>
</gene>
<feature type="transmembrane region" description="Helical" evidence="1">
    <location>
        <begin position="305"/>
        <end position="323"/>
    </location>
</feature>
<evidence type="ECO:0000259" key="2">
    <source>
        <dbReference type="Pfam" id="PF04235"/>
    </source>
</evidence>
<organism evidence="3 4">
    <name type="scientific">Nocardiopsis eucommiae</name>
    <dbReference type="NCBI Taxonomy" id="2831970"/>
    <lineage>
        <taxon>Bacteria</taxon>
        <taxon>Bacillati</taxon>
        <taxon>Actinomycetota</taxon>
        <taxon>Actinomycetes</taxon>
        <taxon>Streptosporangiales</taxon>
        <taxon>Nocardiopsidaceae</taxon>
        <taxon>Nocardiopsis</taxon>
    </lineage>
</organism>
<dbReference type="AlphaFoldDB" id="A0A975L7W6"/>
<dbReference type="PANTHER" id="PTHR30590:SF2">
    <property type="entry name" value="INNER MEMBRANE PROTEIN"/>
    <property type="match status" value="1"/>
</dbReference>
<feature type="transmembrane region" description="Helical" evidence="1">
    <location>
        <begin position="90"/>
        <end position="107"/>
    </location>
</feature>
<feature type="transmembrane region" description="Helical" evidence="1">
    <location>
        <begin position="238"/>
        <end position="256"/>
    </location>
</feature>
<proteinExistence type="predicted"/>
<feature type="transmembrane region" description="Helical" evidence="1">
    <location>
        <begin position="59"/>
        <end position="78"/>
    </location>
</feature>
<feature type="transmembrane region" description="Helical" evidence="1">
    <location>
        <begin position="21"/>
        <end position="39"/>
    </location>
</feature>
<keyword evidence="4" id="KW-1185">Reference proteome</keyword>
<feature type="transmembrane region" description="Helical" evidence="1">
    <location>
        <begin position="335"/>
        <end position="355"/>
    </location>
</feature>
<reference evidence="3" key="1">
    <citation type="submission" date="2021-05" db="EMBL/GenBank/DDBJ databases">
        <authorList>
            <person name="Kaiqin L."/>
            <person name="Jian G."/>
        </authorList>
    </citation>
    <scope>NUCLEOTIDE SEQUENCE</scope>
    <source>
        <strain evidence="3">HDS5</strain>
    </source>
</reference>
<sequence>MDTNTRPRGSGRLPLLDVLRGIAILGTLGMNIWLFGHPGSVDYGPVAEGLRTLFLSGKFYAMLTLLFGVGLAIQYRAAKEGGRSWPGKQPSRALLLLVEGALHVVLLFAWDVLMGYAVTALVVVYLLGLSERTRTVVMWTALGLHLAFVGGVTAAMSLLLPVERDPRLTPEQIEWDRLYREGSYSEQVLDRATSFLLTRTEIVIALPMMVFLFLLGVRLYRAGAFGDDPLGRTLRYRMAVWGLGLGLPLNALAAAFPGDLGMAGRNAFAMVLMLGYVGVVGMVMDRVRRPGHVTASLTAVGRTALSCYLLQNLLASLIFYSWGLGMGHLAEHAGWMVAAWAVISLVLVVGARLWLSRFPRGPMETFQARILALVPERRPVSGPSAVEEGRPEARG</sequence>
<accession>A0A975L7W6</accession>
<dbReference type="PANTHER" id="PTHR30590">
    <property type="entry name" value="INNER MEMBRANE PROTEIN"/>
    <property type="match status" value="1"/>
</dbReference>
<dbReference type="EMBL" id="CP074402">
    <property type="protein sequence ID" value="QVJ01149.1"/>
    <property type="molecule type" value="Genomic_DNA"/>
</dbReference>
<dbReference type="KEGG" id="nec:KGD82_23595"/>
<dbReference type="InterPro" id="IPR007349">
    <property type="entry name" value="DUF418"/>
</dbReference>
<evidence type="ECO:0000256" key="1">
    <source>
        <dbReference type="SAM" id="Phobius"/>
    </source>
</evidence>
<dbReference type="Pfam" id="PF04235">
    <property type="entry name" value="DUF418"/>
    <property type="match status" value="1"/>
</dbReference>
<feature type="transmembrane region" description="Helical" evidence="1">
    <location>
        <begin position="136"/>
        <end position="160"/>
    </location>
</feature>
<dbReference type="InterPro" id="IPR052529">
    <property type="entry name" value="Bact_Transport_Assoc"/>
</dbReference>
<evidence type="ECO:0000313" key="4">
    <source>
        <dbReference type="Proteomes" id="UP000682416"/>
    </source>
</evidence>